<organism evidence="1 2">
    <name type="scientific">Halovivax asiaticus JCM 14624</name>
    <dbReference type="NCBI Taxonomy" id="1227490"/>
    <lineage>
        <taxon>Archaea</taxon>
        <taxon>Methanobacteriati</taxon>
        <taxon>Methanobacteriota</taxon>
        <taxon>Stenosarchaea group</taxon>
        <taxon>Halobacteria</taxon>
        <taxon>Halobacteriales</taxon>
        <taxon>Natrialbaceae</taxon>
        <taxon>Halovivax</taxon>
    </lineage>
</organism>
<dbReference type="EMBL" id="AOIQ01000014">
    <property type="protein sequence ID" value="ELZ10880.1"/>
    <property type="molecule type" value="Genomic_DNA"/>
</dbReference>
<proteinExistence type="predicted"/>
<gene>
    <name evidence="1" type="ORF">C479_08713</name>
</gene>
<comment type="caution">
    <text evidence="1">The sequence shown here is derived from an EMBL/GenBank/DDBJ whole genome shotgun (WGS) entry which is preliminary data.</text>
</comment>
<dbReference type="STRING" id="1227490.C479_08713"/>
<evidence type="ECO:0000313" key="2">
    <source>
        <dbReference type="Proteomes" id="UP000011560"/>
    </source>
</evidence>
<dbReference type="Proteomes" id="UP000011560">
    <property type="component" value="Unassembled WGS sequence"/>
</dbReference>
<protein>
    <recommendedName>
        <fullName evidence="3">DUF83 domain-containing protein</fullName>
    </recommendedName>
</protein>
<sequence length="221" mass="25503">MANVTFSDLRSAAFCPRQCYYEWVDDDRDPPPHVERVRSLAFRYDELLRADRLSLADEPIDVDPAVYQRRLADTKTRHDRWRECCTPASREVLVDGRDCRGIVHKVFEAPLEPVIVSTGTPPDRGVWESHSIVAVAAAKALAWERKQSVESAYVEYPAAAVIRRIDLTTRRKAAYRRTLRTVREIDGPPPRTNDRSKCDHCDYVHKCGVRTRTLRSLLERR</sequence>
<accession>M0BJ50</accession>
<dbReference type="Gene3D" id="3.90.320.10">
    <property type="match status" value="1"/>
</dbReference>
<dbReference type="OrthoDB" id="26676at2157"/>
<reference evidence="1 2" key="1">
    <citation type="journal article" date="2014" name="PLoS Genet.">
        <title>Phylogenetically driven sequencing of extremely halophilic archaea reveals strategies for static and dynamic osmo-response.</title>
        <authorList>
            <person name="Becker E.A."/>
            <person name="Seitzer P.M."/>
            <person name="Tritt A."/>
            <person name="Larsen D."/>
            <person name="Krusor M."/>
            <person name="Yao A.I."/>
            <person name="Wu D."/>
            <person name="Madern D."/>
            <person name="Eisen J.A."/>
            <person name="Darling A.E."/>
            <person name="Facciotti M.T."/>
        </authorList>
    </citation>
    <scope>NUCLEOTIDE SEQUENCE [LARGE SCALE GENOMIC DNA]</scope>
    <source>
        <strain evidence="1 2">JCM 14624</strain>
    </source>
</reference>
<evidence type="ECO:0008006" key="3">
    <source>
        <dbReference type="Google" id="ProtNLM"/>
    </source>
</evidence>
<dbReference type="AlphaFoldDB" id="M0BJ50"/>
<evidence type="ECO:0000313" key="1">
    <source>
        <dbReference type="EMBL" id="ELZ10880.1"/>
    </source>
</evidence>
<dbReference type="InterPro" id="IPR011604">
    <property type="entry name" value="PDDEXK-like_dom_sf"/>
</dbReference>
<dbReference type="RefSeq" id="WP_007700976.1">
    <property type="nucleotide sequence ID" value="NZ_AOIQ01000014.1"/>
</dbReference>
<dbReference type="PATRIC" id="fig|1227490.4.peg.1778"/>
<name>M0BJ50_9EURY</name>
<keyword evidence="2" id="KW-1185">Reference proteome</keyword>